<dbReference type="Pfam" id="PF04991">
    <property type="entry name" value="LicD"/>
    <property type="match status" value="1"/>
</dbReference>
<evidence type="ECO:0000259" key="1">
    <source>
        <dbReference type="Pfam" id="PF04991"/>
    </source>
</evidence>
<accession>K1SJG9</accession>
<feature type="non-terminal residue" evidence="2">
    <location>
        <position position="1"/>
    </location>
</feature>
<feature type="non-terminal residue" evidence="2">
    <location>
        <position position="188"/>
    </location>
</feature>
<sequence>YFADYGTLLGAVRHKGFIPWDDDIDISMFRSDYERFLKIAPAELPSGWQILNIHNNPFHHQLHTIVRSGLKINYSPDYLNRFHGCPYSVGLDLFPLDVLAPTPDEDHALCELLRILVYTARVSEENPELTLSLLPDIENLCHITLDPSQKLKPQLMKAADSLSQIYNTSGGSDISHYASHADSGEKLR</sequence>
<feature type="domain" description="LicD/FKTN/FKRP nucleotidyltransferase" evidence="1">
    <location>
        <begin position="2"/>
        <end position="105"/>
    </location>
</feature>
<name>K1SJG9_9ZZZZ</name>
<dbReference type="GO" id="GO:0009100">
    <property type="term" value="P:glycoprotein metabolic process"/>
    <property type="evidence" value="ECO:0007669"/>
    <property type="project" value="UniProtKB-ARBA"/>
</dbReference>
<reference evidence="2" key="1">
    <citation type="journal article" date="2013" name="Environ. Microbiol.">
        <title>Microbiota from the distal guts of lean and obese adolescents exhibit partial functional redundancy besides clear differences in community structure.</title>
        <authorList>
            <person name="Ferrer M."/>
            <person name="Ruiz A."/>
            <person name="Lanza F."/>
            <person name="Haange S.B."/>
            <person name="Oberbach A."/>
            <person name="Till H."/>
            <person name="Bargiela R."/>
            <person name="Campoy C."/>
            <person name="Segura M.T."/>
            <person name="Richter M."/>
            <person name="von Bergen M."/>
            <person name="Seifert J."/>
            <person name="Suarez A."/>
        </authorList>
    </citation>
    <scope>NUCLEOTIDE SEQUENCE</scope>
</reference>
<dbReference type="InterPro" id="IPR052942">
    <property type="entry name" value="LPS_cholinephosphotransferase"/>
</dbReference>
<dbReference type="EMBL" id="AJWY01009655">
    <property type="protein sequence ID" value="EKC57728.1"/>
    <property type="molecule type" value="Genomic_DNA"/>
</dbReference>
<proteinExistence type="predicted"/>
<organism evidence="2">
    <name type="scientific">human gut metagenome</name>
    <dbReference type="NCBI Taxonomy" id="408170"/>
    <lineage>
        <taxon>unclassified sequences</taxon>
        <taxon>metagenomes</taxon>
        <taxon>organismal metagenomes</taxon>
    </lineage>
</organism>
<protein>
    <submittedName>
        <fullName evidence="2">LPS biosynthesis protein</fullName>
    </submittedName>
</protein>
<dbReference type="PANTHER" id="PTHR43404">
    <property type="entry name" value="LIPOPOLYSACCHARIDE CHOLINEPHOSPHOTRANSFERASE LICD"/>
    <property type="match status" value="1"/>
</dbReference>
<evidence type="ECO:0000313" key="2">
    <source>
        <dbReference type="EMBL" id="EKC57728.1"/>
    </source>
</evidence>
<dbReference type="AlphaFoldDB" id="K1SJG9"/>
<gene>
    <name evidence="2" type="ORF">LEA_14221</name>
</gene>
<dbReference type="InterPro" id="IPR007074">
    <property type="entry name" value="LicD/FKTN/FKRP_NTP_transf"/>
</dbReference>
<comment type="caution">
    <text evidence="2">The sequence shown here is derived from an EMBL/GenBank/DDBJ whole genome shotgun (WGS) entry which is preliminary data.</text>
</comment>
<dbReference type="PANTHER" id="PTHR43404:SF2">
    <property type="entry name" value="LIPOPOLYSACCHARIDE CHOLINEPHOSPHOTRANSFERASE LICD"/>
    <property type="match status" value="1"/>
</dbReference>